<dbReference type="PANTHER" id="PTHR43047:SF72">
    <property type="entry name" value="OSMOSENSING HISTIDINE PROTEIN KINASE SLN1"/>
    <property type="match status" value="1"/>
</dbReference>
<name>A0A921AXG2_9BACT</name>
<accession>A0A921AXG2</accession>
<dbReference type="InterPro" id="IPR001789">
    <property type="entry name" value="Sig_transdc_resp-reg_receiver"/>
</dbReference>
<keyword evidence="5 14" id="KW-0597">Phosphoprotein</keyword>
<dbReference type="Gene3D" id="3.30.450.20">
    <property type="entry name" value="PAS domain"/>
    <property type="match status" value="1"/>
</dbReference>
<dbReference type="GO" id="GO:0005886">
    <property type="term" value="C:plasma membrane"/>
    <property type="evidence" value="ECO:0007669"/>
    <property type="project" value="UniProtKB-SubCell"/>
</dbReference>
<feature type="transmembrane region" description="Helical" evidence="15">
    <location>
        <begin position="17"/>
        <end position="36"/>
    </location>
</feature>
<keyword evidence="7 15" id="KW-0812">Transmembrane</keyword>
<feature type="modified residue" description="4-aspartylphosphate" evidence="14">
    <location>
        <position position="765"/>
    </location>
</feature>
<evidence type="ECO:0000256" key="12">
    <source>
        <dbReference type="ARBA" id="ARBA00023012"/>
    </source>
</evidence>
<dbReference type="Gene3D" id="1.10.287.130">
    <property type="match status" value="1"/>
</dbReference>
<feature type="domain" description="Response regulatory" evidence="17">
    <location>
        <begin position="713"/>
        <end position="834"/>
    </location>
</feature>
<dbReference type="CDD" id="cd17546">
    <property type="entry name" value="REC_hyHK_CKI1_RcsC-like"/>
    <property type="match status" value="1"/>
</dbReference>
<dbReference type="PRINTS" id="PR00344">
    <property type="entry name" value="BCTRLSENSOR"/>
</dbReference>
<dbReference type="InterPro" id="IPR029151">
    <property type="entry name" value="Sensor-like_sf"/>
</dbReference>
<dbReference type="PROSITE" id="PS50110">
    <property type="entry name" value="RESPONSE_REGULATORY"/>
    <property type="match status" value="1"/>
</dbReference>
<evidence type="ECO:0000256" key="1">
    <source>
        <dbReference type="ARBA" id="ARBA00000085"/>
    </source>
</evidence>
<evidence type="ECO:0000256" key="11">
    <source>
        <dbReference type="ARBA" id="ARBA00022989"/>
    </source>
</evidence>
<dbReference type="EC" id="2.7.13.3" evidence="3"/>
<keyword evidence="11 15" id="KW-1133">Transmembrane helix</keyword>
<dbReference type="InterPro" id="IPR004358">
    <property type="entry name" value="Sig_transdc_His_kin-like_C"/>
</dbReference>
<evidence type="ECO:0000256" key="4">
    <source>
        <dbReference type="ARBA" id="ARBA00022475"/>
    </source>
</evidence>
<dbReference type="Proteomes" id="UP000698963">
    <property type="component" value="Unassembled WGS sequence"/>
</dbReference>
<evidence type="ECO:0000259" key="17">
    <source>
        <dbReference type="PROSITE" id="PS50110"/>
    </source>
</evidence>
<evidence type="ECO:0000256" key="10">
    <source>
        <dbReference type="ARBA" id="ARBA00022840"/>
    </source>
</evidence>
<dbReference type="InterPro" id="IPR036890">
    <property type="entry name" value="HATPase_C_sf"/>
</dbReference>
<dbReference type="PROSITE" id="PS50109">
    <property type="entry name" value="HIS_KIN"/>
    <property type="match status" value="1"/>
</dbReference>
<comment type="caution">
    <text evidence="18">The sequence shown here is derived from an EMBL/GenBank/DDBJ whole genome shotgun (WGS) entry which is preliminary data.</text>
</comment>
<evidence type="ECO:0000256" key="8">
    <source>
        <dbReference type="ARBA" id="ARBA00022741"/>
    </source>
</evidence>
<keyword evidence="6" id="KW-0808">Transferase</keyword>
<evidence type="ECO:0000313" key="19">
    <source>
        <dbReference type="Proteomes" id="UP000698963"/>
    </source>
</evidence>
<evidence type="ECO:0000256" key="15">
    <source>
        <dbReference type="SAM" id="Phobius"/>
    </source>
</evidence>
<dbReference type="GO" id="GO:0000155">
    <property type="term" value="F:phosphorelay sensor kinase activity"/>
    <property type="evidence" value="ECO:0007669"/>
    <property type="project" value="InterPro"/>
</dbReference>
<dbReference type="EMBL" id="DYZA01000195">
    <property type="protein sequence ID" value="HJD97899.1"/>
    <property type="molecule type" value="Genomic_DNA"/>
</dbReference>
<dbReference type="SMART" id="SM00448">
    <property type="entry name" value="REC"/>
    <property type="match status" value="1"/>
</dbReference>
<organism evidence="18 19">
    <name type="scientific">Mailhella massiliensis</name>
    <dbReference type="NCBI Taxonomy" id="1903261"/>
    <lineage>
        <taxon>Bacteria</taxon>
        <taxon>Pseudomonadati</taxon>
        <taxon>Thermodesulfobacteriota</taxon>
        <taxon>Desulfovibrionia</taxon>
        <taxon>Desulfovibrionales</taxon>
        <taxon>Desulfovibrionaceae</taxon>
        <taxon>Mailhella</taxon>
    </lineage>
</organism>
<feature type="transmembrane region" description="Helical" evidence="15">
    <location>
        <begin position="284"/>
        <end position="301"/>
    </location>
</feature>
<dbReference type="Gene3D" id="3.40.50.2300">
    <property type="match status" value="1"/>
</dbReference>
<comment type="subcellular location">
    <subcellularLocation>
        <location evidence="2">Cell membrane</location>
        <topology evidence="2">Multi-pass membrane protein</topology>
    </subcellularLocation>
</comment>
<dbReference type="SUPFAM" id="SSF103190">
    <property type="entry name" value="Sensory domain-like"/>
    <property type="match status" value="1"/>
</dbReference>
<comment type="catalytic activity">
    <reaction evidence="1">
        <text>ATP + protein L-histidine = ADP + protein N-phospho-L-histidine.</text>
        <dbReference type="EC" id="2.7.13.3"/>
    </reaction>
</comment>
<keyword evidence="10" id="KW-0067">ATP-binding</keyword>
<reference evidence="18" key="1">
    <citation type="journal article" date="2021" name="PeerJ">
        <title>Extensive microbial diversity within the chicken gut microbiome revealed by metagenomics and culture.</title>
        <authorList>
            <person name="Gilroy R."/>
            <person name="Ravi A."/>
            <person name="Getino M."/>
            <person name="Pursley I."/>
            <person name="Horton D.L."/>
            <person name="Alikhan N.F."/>
            <person name="Baker D."/>
            <person name="Gharbi K."/>
            <person name="Hall N."/>
            <person name="Watson M."/>
            <person name="Adriaenssens E.M."/>
            <person name="Foster-Nyarko E."/>
            <person name="Jarju S."/>
            <person name="Secka A."/>
            <person name="Antonio M."/>
            <person name="Oren A."/>
            <person name="Chaudhuri R.R."/>
            <person name="La Ragione R."/>
            <person name="Hildebrand F."/>
            <person name="Pallen M.J."/>
        </authorList>
    </citation>
    <scope>NUCLEOTIDE SEQUENCE</scope>
    <source>
        <strain evidence="18">ChiGjej2B2-19336</strain>
    </source>
</reference>
<keyword evidence="4" id="KW-1003">Cell membrane</keyword>
<dbReference type="CDD" id="cd18773">
    <property type="entry name" value="PDC1_HK_sensor"/>
    <property type="match status" value="1"/>
</dbReference>
<dbReference type="SMART" id="SM00388">
    <property type="entry name" value="HisKA"/>
    <property type="match status" value="1"/>
</dbReference>
<dbReference type="InterPro" id="IPR003594">
    <property type="entry name" value="HATPase_dom"/>
</dbReference>
<evidence type="ECO:0000256" key="13">
    <source>
        <dbReference type="ARBA" id="ARBA00023136"/>
    </source>
</evidence>
<dbReference type="InterPro" id="IPR011006">
    <property type="entry name" value="CheY-like_superfamily"/>
</dbReference>
<dbReference type="SMART" id="SM00387">
    <property type="entry name" value="HATPase_c"/>
    <property type="match status" value="1"/>
</dbReference>
<evidence type="ECO:0000313" key="18">
    <source>
        <dbReference type="EMBL" id="HJD97899.1"/>
    </source>
</evidence>
<evidence type="ECO:0000256" key="14">
    <source>
        <dbReference type="PROSITE-ProRule" id="PRU00169"/>
    </source>
</evidence>
<sequence length="854" mass="96959">MKEVYGTLVYLVKKAKFSISIFMVMLLFSFVGYQIMKINLLKNAQNLGDNLSRIYALEQRGNLEFYSVLLSFGVSMVDNTTERAEITEKIMYFFHQVQNLLGEGIVDPYLVMDDYIVALNPWEGDDSYDFKNAVWFRQAVENPGKVIFTDTYTDAVYNKPVITIAGKCSSGAVLAFDIFPENFRFSNIMLESAQGSSFFLCDNQGTLLYAQTSAEDPYDRLLPYVKNLFRRIKNHELKEYSASIVDLKGERRGVYYYEMPNGWTSILTIPFNVILKDLESFRSLFYVLVFLLLIGMALLTWRNVASQSRFERTNEAVQVLGNSYYAVYRIDYELERYEIIKEAAFVRSNLAPSGPYEELLRAVCEHMEKDYLKEYRDTFSIANIRDLVRQNMRDFGGDFRQCFEDICRWVNIRVLFDEAINSKEVILCFREIEKEKQKQLEEHTLLVNSLNKAVQSDKAKQVFFSNMSHEMRTPLNAVINLASLAKSSVQSPLQVTHYLEKIEHSGRLLIELVNDILEISKLTQGKIELNNRRMDIRACLEECLSPFSIQAESEGKSFRVSWELSHTLIMGDAFRITQIMNNLLSNALKFTDRGDSIGVEVSEVSRNEYAQYKIVVSDTGIGMSEEYQSKIFEPYSRENRTFSRPVSGTGLGMPIVKSIVELLNGSIVVSSRVGQGTMFTVILPFLIVREEEAAPAPAEEKEAASGGFLSGKRILLAEDNEINMEVAEEILAMNGMLVEKAWNGREALEAFRDSEPFHFDAVLMDMQMPEMNGCEAGSAIRALPRPDAASVPIIAVTANAFAEDVAETARAGMNAHVSKPINFAALGKLLEKLIAEYRARRPKTEDCGKMRTDA</sequence>
<dbReference type="Gene3D" id="3.30.565.10">
    <property type="entry name" value="Histidine kinase-like ATPase, C-terminal domain"/>
    <property type="match status" value="1"/>
</dbReference>
<evidence type="ECO:0000256" key="9">
    <source>
        <dbReference type="ARBA" id="ARBA00022777"/>
    </source>
</evidence>
<dbReference type="GO" id="GO:0005524">
    <property type="term" value="F:ATP binding"/>
    <property type="evidence" value="ECO:0007669"/>
    <property type="project" value="UniProtKB-KW"/>
</dbReference>
<reference evidence="18" key="2">
    <citation type="submission" date="2021-09" db="EMBL/GenBank/DDBJ databases">
        <authorList>
            <person name="Gilroy R."/>
        </authorList>
    </citation>
    <scope>NUCLEOTIDE SEQUENCE</scope>
    <source>
        <strain evidence="18">ChiGjej2B2-19336</strain>
    </source>
</reference>
<feature type="domain" description="Histidine kinase" evidence="16">
    <location>
        <begin position="466"/>
        <end position="687"/>
    </location>
</feature>
<gene>
    <name evidence="18" type="ORF">K8W16_09685</name>
</gene>
<dbReference type="InterPro" id="IPR036097">
    <property type="entry name" value="HisK_dim/P_sf"/>
</dbReference>
<dbReference type="Pfam" id="PF02518">
    <property type="entry name" value="HATPase_c"/>
    <property type="match status" value="1"/>
</dbReference>
<dbReference type="CDD" id="cd00082">
    <property type="entry name" value="HisKA"/>
    <property type="match status" value="1"/>
</dbReference>
<evidence type="ECO:0000256" key="5">
    <source>
        <dbReference type="ARBA" id="ARBA00022553"/>
    </source>
</evidence>
<proteinExistence type="predicted"/>
<keyword evidence="13 15" id="KW-0472">Membrane</keyword>
<dbReference type="GO" id="GO:0009927">
    <property type="term" value="F:histidine phosphotransfer kinase activity"/>
    <property type="evidence" value="ECO:0007669"/>
    <property type="project" value="TreeGrafter"/>
</dbReference>
<keyword evidence="8" id="KW-0547">Nucleotide-binding</keyword>
<dbReference type="Pfam" id="PF00512">
    <property type="entry name" value="HisKA"/>
    <property type="match status" value="1"/>
</dbReference>
<dbReference type="SUPFAM" id="SSF52172">
    <property type="entry name" value="CheY-like"/>
    <property type="match status" value="1"/>
</dbReference>
<dbReference type="CDD" id="cd16922">
    <property type="entry name" value="HATPase_EvgS-ArcB-TorS-like"/>
    <property type="match status" value="1"/>
</dbReference>
<evidence type="ECO:0000256" key="7">
    <source>
        <dbReference type="ARBA" id="ARBA00022692"/>
    </source>
</evidence>
<evidence type="ECO:0000259" key="16">
    <source>
        <dbReference type="PROSITE" id="PS50109"/>
    </source>
</evidence>
<dbReference type="InterPro" id="IPR003661">
    <property type="entry name" value="HisK_dim/P_dom"/>
</dbReference>
<dbReference type="PANTHER" id="PTHR43047">
    <property type="entry name" value="TWO-COMPONENT HISTIDINE PROTEIN KINASE"/>
    <property type="match status" value="1"/>
</dbReference>
<keyword evidence="9" id="KW-0418">Kinase</keyword>
<dbReference type="AlphaFoldDB" id="A0A921AXG2"/>
<dbReference type="RefSeq" id="WP_304123024.1">
    <property type="nucleotide sequence ID" value="NZ_DYZA01000195.1"/>
</dbReference>
<dbReference type="Pfam" id="PF00072">
    <property type="entry name" value="Response_reg"/>
    <property type="match status" value="1"/>
</dbReference>
<protein>
    <recommendedName>
        <fullName evidence="3">histidine kinase</fullName>
        <ecNumber evidence="3">2.7.13.3</ecNumber>
    </recommendedName>
</protein>
<evidence type="ECO:0000256" key="6">
    <source>
        <dbReference type="ARBA" id="ARBA00022679"/>
    </source>
</evidence>
<evidence type="ECO:0000256" key="3">
    <source>
        <dbReference type="ARBA" id="ARBA00012438"/>
    </source>
</evidence>
<keyword evidence="12" id="KW-0902">Two-component regulatory system</keyword>
<dbReference type="SUPFAM" id="SSF47384">
    <property type="entry name" value="Homodimeric domain of signal transducing histidine kinase"/>
    <property type="match status" value="1"/>
</dbReference>
<dbReference type="FunFam" id="3.30.565.10:FF:000023">
    <property type="entry name" value="PAS domain-containing sensor histidine kinase"/>
    <property type="match status" value="1"/>
</dbReference>
<dbReference type="InterPro" id="IPR005467">
    <property type="entry name" value="His_kinase_dom"/>
</dbReference>
<evidence type="ECO:0000256" key="2">
    <source>
        <dbReference type="ARBA" id="ARBA00004651"/>
    </source>
</evidence>
<dbReference type="SUPFAM" id="SSF55874">
    <property type="entry name" value="ATPase domain of HSP90 chaperone/DNA topoisomerase II/histidine kinase"/>
    <property type="match status" value="1"/>
</dbReference>